<geneLocation type="plasmid" evidence="3"/>
<keyword evidence="1" id="KW-0175">Coiled coil</keyword>
<evidence type="ECO:0000256" key="1">
    <source>
        <dbReference type="SAM" id="Coils"/>
    </source>
</evidence>
<sequence length="186" mass="21822">MKFGDIYMGTGKQAGSNTQRWKGEFLSLYTFPVLTFIMERPDDGRVIVESEHGLFHERKANLLPVNDDTLQQLTDILHEKYGRKIALKKEEIDEKDLERLAATEHFDEAQSHVEYLRALNAVSPSENREKTIRQNEKHLRRQERKVSAIQAKIDELKKAQIQIQRNHQASVEYLEQQLMELLKKQH</sequence>
<evidence type="ECO:0000313" key="2">
    <source>
        <dbReference type="EMBL" id="AJD93253.1"/>
    </source>
</evidence>
<reference evidence="2 3" key="1">
    <citation type="submission" date="2014-08" db="EMBL/GenBank/DDBJ databases">
        <title>Complete genome of a marine bacteria Jeotgalibacillus malaysiensis.</title>
        <authorList>
            <person name="Yaakop A.S."/>
            <person name="Chan K.-G."/>
            <person name="Goh K.M."/>
        </authorList>
    </citation>
    <scope>NUCLEOTIDE SEQUENCE [LARGE SCALE GENOMIC DNA]</scope>
    <source>
        <strain evidence="2 3">D5</strain>
        <plasmid evidence="3">Plasmid</plasmid>
    </source>
</reference>
<gene>
    <name evidence="2" type="ORF">JMA_39350</name>
</gene>
<dbReference type="Proteomes" id="UP000031449">
    <property type="component" value="Plasmid unnamed"/>
</dbReference>
<accession>A0A0B5AXG3</accession>
<dbReference type="AlphaFoldDB" id="A0A0B5AXG3"/>
<name>A0A0B5AXG3_9BACL</name>
<evidence type="ECO:0000313" key="3">
    <source>
        <dbReference type="Proteomes" id="UP000031449"/>
    </source>
</evidence>
<organism evidence="2 3">
    <name type="scientific">Jeotgalibacillus malaysiensis</name>
    <dbReference type="NCBI Taxonomy" id="1508404"/>
    <lineage>
        <taxon>Bacteria</taxon>
        <taxon>Bacillati</taxon>
        <taxon>Bacillota</taxon>
        <taxon>Bacilli</taxon>
        <taxon>Bacillales</taxon>
        <taxon>Caryophanaceae</taxon>
        <taxon>Jeotgalibacillus</taxon>
    </lineage>
</organism>
<dbReference type="HOGENOM" id="CLU_1452632_0_0_9"/>
<keyword evidence="2" id="KW-0614">Plasmid</keyword>
<protein>
    <submittedName>
        <fullName evidence="2">Uncharacterized protein</fullName>
    </submittedName>
</protein>
<feature type="coiled-coil region" evidence="1">
    <location>
        <begin position="132"/>
        <end position="159"/>
    </location>
</feature>
<proteinExistence type="predicted"/>
<dbReference type="BioCyc" id="JESP1508404:G14D9-13219-MONOMER"/>
<keyword evidence="3" id="KW-1185">Reference proteome</keyword>
<dbReference type="KEGG" id="jeo:JMA_39350"/>
<dbReference type="EMBL" id="CP009417">
    <property type="protein sequence ID" value="AJD93253.1"/>
    <property type="molecule type" value="Genomic_DNA"/>
</dbReference>